<evidence type="ECO:0000259" key="2">
    <source>
        <dbReference type="PROSITE" id="PS00028"/>
    </source>
</evidence>
<dbReference type="PROSITE" id="PS00028">
    <property type="entry name" value="ZINC_FINGER_C2H2_1"/>
    <property type="match status" value="1"/>
</dbReference>
<proteinExistence type="predicted"/>
<dbReference type="Proteomes" id="UP001175228">
    <property type="component" value="Unassembled WGS sequence"/>
</dbReference>
<accession>A0AA39Q724</accession>
<dbReference type="InterPro" id="IPR013087">
    <property type="entry name" value="Znf_C2H2_type"/>
</dbReference>
<feature type="domain" description="C2H2-type" evidence="2">
    <location>
        <begin position="11"/>
        <end position="34"/>
    </location>
</feature>
<dbReference type="EMBL" id="JAUEPU010000013">
    <property type="protein sequence ID" value="KAK0497463.1"/>
    <property type="molecule type" value="Genomic_DNA"/>
</dbReference>
<feature type="compositionally biased region" description="Polar residues" evidence="1">
    <location>
        <begin position="192"/>
        <end position="204"/>
    </location>
</feature>
<gene>
    <name evidence="3" type="ORF">EDD18DRAFT_1384466</name>
</gene>
<evidence type="ECO:0000256" key="1">
    <source>
        <dbReference type="SAM" id="MobiDB-lite"/>
    </source>
</evidence>
<sequence>MAKSLHRSYACGIQGCKKRVTGKNDHYWHIFTVHTKGKMYGSFLFSRLHNSCSSFRTGCPVAQSSRQSSNSFDTYINISTSVELIYTIYVQGISCEARSQGKNKFQCTECTWGANKRRDFTHHLKKHHADATSSSSTVKSTADPVSLSAPPSTRENRMEVKISSGSSQPPDALSPPATFSHDAPVTSPGHYTPSSALPQTTSEWTMGAGESTVDSPPSSQYSYVTFPPDIVSPTTSTLPSVAPAYYIDMLSSSSNTPNCNPNAYPSGIQARSSSRNIPVGTPLWTSSFESRFINFPQSNPYPQYPQLSEQQHLDANPAQSPDGTFGAVLPQVNGGGIMSPPYNFWKSDSVLYSSGVYQLDSKPDTVACTDNSNTLDSATNSQIFSHQYAP</sequence>
<comment type="caution">
    <text evidence="3">The sequence shown here is derived from an EMBL/GenBank/DDBJ whole genome shotgun (WGS) entry which is preliminary data.</text>
</comment>
<reference evidence="3" key="1">
    <citation type="submission" date="2023-06" db="EMBL/GenBank/DDBJ databases">
        <authorList>
            <consortium name="Lawrence Berkeley National Laboratory"/>
            <person name="Ahrendt S."/>
            <person name="Sahu N."/>
            <person name="Indic B."/>
            <person name="Wong-Bajracharya J."/>
            <person name="Merenyi Z."/>
            <person name="Ke H.-M."/>
            <person name="Monk M."/>
            <person name="Kocsube S."/>
            <person name="Drula E."/>
            <person name="Lipzen A."/>
            <person name="Balint B."/>
            <person name="Henrissat B."/>
            <person name="Andreopoulos B."/>
            <person name="Martin F.M."/>
            <person name="Harder C.B."/>
            <person name="Rigling D."/>
            <person name="Ford K.L."/>
            <person name="Foster G.D."/>
            <person name="Pangilinan J."/>
            <person name="Papanicolaou A."/>
            <person name="Barry K."/>
            <person name="LaButti K."/>
            <person name="Viragh M."/>
            <person name="Koriabine M."/>
            <person name="Yan M."/>
            <person name="Riley R."/>
            <person name="Champramary S."/>
            <person name="Plett K.L."/>
            <person name="Tsai I.J."/>
            <person name="Slot J."/>
            <person name="Sipos G."/>
            <person name="Plett J."/>
            <person name="Nagy L.G."/>
            <person name="Grigoriev I.V."/>
        </authorList>
    </citation>
    <scope>NUCLEOTIDE SEQUENCE</scope>
    <source>
        <strain evidence="3">HWK02</strain>
    </source>
</reference>
<feature type="region of interest" description="Disordered" evidence="1">
    <location>
        <begin position="123"/>
        <end position="220"/>
    </location>
</feature>
<organism evidence="3 4">
    <name type="scientific">Armillaria luteobubalina</name>
    <dbReference type="NCBI Taxonomy" id="153913"/>
    <lineage>
        <taxon>Eukaryota</taxon>
        <taxon>Fungi</taxon>
        <taxon>Dikarya</taxon>
        <taxon>Basidiomycota</taxon>
        <taxon>Agaricomycotina</taxon>
        <taxon>Agaricomycetes</taxon>
        <taxon>Agaricomycetidae</taxon>
        <taxon>Agaricales</taxon>
        <taxon>Marasmiineae</taxon>
        <taxon>Physalacriaceae</taxon>
        <taxon>Armillaria</taxon>
    </lineage>
</organism>
<name>A0AA39Q724_9AGAR</name>
<protein>
    <recommendedName>
        <fullName evidence="2">C2H2-type domain-containing protein</fullName>
    </recommendedName>
</protein>
<evidence type="ECO:0000313" key="3">
    <source>
        <dbReference type="EMBL" id="KAK0497463.1"/>
    </source>
</evidence>
<feature type="compositionally biased region" description="Low complexity" evidence="1">
    <location>
        <begin position="132"/>
        <end position="141"/>
    </location>
</feature>
<evidence type="ECO:0000313" key="4">
    <source>
        <dbReference type="Proteomes" id="UP001175228"/>
    </source>
</evidence>
<keyword evidence="4" id="KW-1185">Reference proteome</keyword>
<dbReference type="AlphaFoldDB" id="A0AA39Q724"/>
<dbReference type="SMART" id="SM00355">
    <property type="entry name" value="ZnF_C2H2"/>
    <property type="match status" value="2"/>
</dbReference>